<keyword evidence="3 6" id="KW-0812">Transmembrane</keyword>
<dbReference type="GO" id="GO:0033617">
    <property type="term" value="P:mitochondrial respiratory chain complex IV assembly"/>
    <property type="evidence" value="ECO:0000318"/>
    <property type="project" value="GO_Central"/>
</dbReference>
<dbReference type="eggNOG" id="KOG1239">
    <property type="taxonomic scope" value="Eukaryota"/>
</dbReference>
<feature type="transmembrane region" description="Helical" evidence="7">
    <location>
        <begin position="12"/>
        <end position="36"/>
    </location>
</feature>
<dbReference type="JaponicusDB" id="SJAG_05302">
    <property type="gene designation" value="cox18"/>
</dbReference>
<dbReference type="InterPro" id="IPR001708">
    <property type="entry name" value="YidC/ALB3/OXA1/COX18"/>
</dbReference>
<dbReference type="AlphaFoldDB" id="B6K4C1"/>
<dbReference type="GeneID" id="7051672"/>
<dbReference type="GO" id="GO:0032977">
    <property type="term" value="F:membrane insertase activity"/>
    <property type="evidence" value="ECO:0000318"/>
    <property type="project" value="GO_Central"/>
</dbReference>
<reference evidence="9 11" key="1">
    <citation type="journal article" date="2011" name="Science">
        <title>Comparative functional genomics of the fission yeasts.</title>
        <authorList>
            <person name="Rhind N."/>
            <person name="Chen Z."/>
            <person name="Yassour M."/>
            <person name="Thompson D.A."/>
            <person name="Haas B.J."/>
            <person name="Habib N."/>
            <person name="Wapinski I."/>
            <person name="Roy S."/>
            <person name="Lin M.F."/>
            <person name="Heiman D.I."/>
            <person name="Young S.K."/>
            <person name="Furuya K."/>
            <person name="Guo Y."/>
            <person name="Pidoux A."/>
            <person name="Chen H.M."/>
            <person name="Robbertse B."/>
            <person name="Goldberg J.M."/>
            <person name="Aoki K."/>
            <person name="Bayne E.H."/>
            <person name="Berlin A.M."/>
            <person name="Desjardins C.A."/>
            <person name="Dobbs E."/>
            <person name="Dukaj L."/>
            <person name="Fan L."/>
            <person name="FitzGerald M.G."/>
            <person name="French C."/>
            <person name="Gujja S."/>
            <person name="Hansen K."/>
            <person name="Keifenheim D."/>
            <person name="Levin J.Z."/>
            <person name="Mosher R.A."/>
            <person name="Mueller C.A."/>
            <person name="Pfiffner J."/>
            <person name="Priest M."/>
            <person name="Russ C."/>
            <person name="Smialowska A."/>
            <person name="Swoboda P."/>
            <person name="Sykes S.M."/>
            <person name="Vaughn M."/>
            <person name="Vengrova S."/>
            <person name="Yoder R."/>
            <person name="Zeng Q."/>
            <person name="Allshire R."/>
            <person name="Baulcombe D."/>
            <person name="Birren B.W."/>
            <person name="Brown W."/>
            <person name="Ekwall K."/>
            <person name="Kellis M."/>
            <person name="Leatherwood J."/>
            <person name="Levin H."/>
            <person name="Margalit H."/>
            <person name="Martienssen R."/>
            <person name="Nieduszynski C.A."/>
            <person name="Spatafora J.W."/>
            <person name="Friedman N."/>
            <person name="Dalgaard J.Z."/>
            <person name="Baumann P."/>
            <person name="Niki H."/>
            <person name="Regev A."/>
            <person name="Nusbaum C."/>
        </authorList>
    </citation>
    <scope>NUCLEOTIDE SEQUENCE [LARGE SCALE GENOMIC DNA]</scope>
    <source>
        <strain evidence="11">yFS275 / FY16936</strain>
    </source>
</reference>
<feature type="transmembrane region" description="Helical" evidence="7">
    <location>
        <begin position="158"/>
        <end position="177"/>
    </location>
</feature>
<dbReference type="Proteomes" id="UP000001744">
    <property type="component" value="Unassembled WGS sequence"/>
</dbReference>
<sequence length="212" mass="23899">MSFPFSEIHSFLPWSVGIPAFAICLRTCITLPIAIASKRRRERLLQIHSLLTSKRNQLVSKDAIKQEKRRLYSEFRCSPWPLLLLPMAQIPCFAYATLKLRRLVRMAPSSMTTEGAFWFQNLLEPDPTGLLTVSLGLAYMTNAAIVHRRQQFSGLSKGTFIASILSSFAMIYVASLSPSAMTLYWSTSALYSTIQNALLYRNDTPSEPAKDK</sequence>
<evidence type="ECO:0000256" key="1">
    <source>
        <dbReference type="ARBA" id="ARBA00004141"/>
    </source>
</evidence>
<comment type="subcellular location">
    <subcellularLocation>
        <location evidence="1 6">Membrane</location>
        <topology evidence="1 6">Multi-pass membrane protein</topology>
    </subcellularLocation>
</comment>
<dbReference type="STRING" id="402676.B6K4C1"/>
<dbReference type="Pfam" id="PF02096">
    <property type="entry name" value="60KD_IMP"/>
    <property type="match status" value="1"/>
</dbReference>
<evidence type="ECO:0000256" key="3">
    <source>
        <dbReference type="ARBA" id="ARBA00022692"/>
    </source>
</evidence>
<name>B6K4C1_SCHJY</name>
<keyword evidence="5 7" id="KW-0472">Membrane</keyword>
<dbReference type="EMBL" id="KE651167">
    <property type="protein sequence ID" value="EEB08328.1"/>
    <property type="molecule type" value="Genomic_DNA"/>
</dbReference>
<proteinExistence type="inferred from homology"/>
<gene>
    <name evidence="10" type="primary">cox18</name>
    <name evidence="9" type="ORF">SJAG_05302</name>
</gene>
<evidence type="ECO:0000256" key="6">
    <source>
        <dbReference type="RuleBase" id="RU003945"/>
    </source>
</evidence>
<evidence type="ECO:0000256" key="2">
    <source>
        <dbReference type="ARBA" id="ARBA00009877"/>
    </source>
</evidence>
<comment type="similarity">
    <text evidence="2 6">Belongs to the OXA1/ALB3/YidC family.</text>
</comment>
<dbReference type="HOGENOM" id="CLU_029282_2_3_1"/>
<dbReference type="GO" id="GO:0005743">
    <property type="term" value="C:mitochondrial inner membrane"/>
    <property type="evidence" value="ECO:0000318"/>
    <property type="project" value="GO_Central"/>
</dbReference>
<dbReference type="InterPro" id="IPR028055">
    <property type="entry name" value="YidC/Oxa/ALB_C"/>
</dbReference>
<evidence type="ECO:0000256" key="5">
    <source>
        <dbReference type="ARBA" id="ARBA00023136"/>
    </source>
</evidence>
<evidence type="ECO:0000259" key="8">
    <source>
        <dbReference type="Pfam" id="PF02096"/>
    </source>
</evidence>
<dbReference type="RefSeq" id="XP_002174621.1">
    <property type="nucleotide sequence ID" value="XM_002174585.1"/>
</dbReference>
<evidence type="ECO:0000313" key="10">
    <source>
        <dbReference type="JaponicusDB" id="SJAG_05302"/>
    </source>
</evidence>
<protein>
    <submittedName>
        <fullName evidence="9">Inner membrane protein Cox18</fullName>
    </submittedName>
</protein>
<dbReference type="GO" id="GO:0032979">
    <property type="term" value="P:protein insertion into mitochondrial inner membrane from matrix"/>
    <property type="evidence" value="ECO:0000318"/>
    <property type="project" value="GO_Central"/>
</dbReference>
<dbReference type="PANTHER" id="PTHR12428:SF65">
    <property type="entry name" value="CYTOCHROME C OXIDASE ASSEMBLY PROTEIN COX18, MITOCHONDRIAL"/>
    <property type="match status" value="1"/>
</dbReference>
<dbReference type="PANTHER" id="PTHR12428">
    <property type="entry name" value="OXA1"/>
    <property type="match status" value="1"/>
</dbReference>
<accession>B6K4C1</accession>
<feature type="domain" description="Membrane insertase YidC/Oxa/ALB C-terminal" evidence="8">
    <location>
        <begin position="14"/>
        <end position="200"/>
    </location>
</feature>
<evidence type="ECO:0000313" key="11">
    <source>
        <dbReference type="Proteomes" id="UP000001744"/>
    </source>
</evidence>
<organism evidence="9 11">
    <name type="scientific">Schizosaccharomyces japonicus (strain yFS275 / FY16936)</name>
    <name type="common">Fission yeast</name>
    <dbReference type="NCBI Taxonomy" id="402676"/>
    <lineage>
        <taxon>Eukaryota</taxon>
        <taxon>Fungi</taxon>
        <taxon>Dikarya</taxon>
        <taxon>Ascomycota</taxon>
        <taxon>Taphrinomycotina</taxon>
        <taxon>Schizosaccharomycetes</taxon>
        <taxon>Schizosaccharomycetales</taxon>
        <taxon>Schizosaccharomycetaceae</taxon>
        <taxon>Schizosaccharomyces</taxon>
    </lineage>
</organism>
<evidence type="ECO:0000256" key="7">
    <source>
        <dbReference type="SAM" id="Phobius"/>
    </source>
</evidence>
<keyword evidence="4 7" id="KW-1133">Transmembrane helix</keyword>
<evidence type="ECO:0000313" key="9">
    <source>
        <dbReference type="EMBL" id="EEB08328.1"/>
    </source>
</evidence>
<keyword evidence="11" id="KW-1185">Reference proteome</keyword>
<dbReference type="VEuPathDB" id="FungiDB:SJAG_05302"/>
<evidence type="ECO:0000256" key="4">
    <source>
        <dbReference type="ARBA" id="ARBA00022989"/>
    </source>
</evidence>
<dbReference type="OrthoDB" id="2148490at2759"/>
<dbReference type="OMA" id="YWTTSAI"/>